<keyword evidence="3" id="KW-0732">Signal</keyword>
<dbReference type="Pfam" id="PF11630">
    <property type="entry name" value="Anti-LPS-SCYG"/>
    <property type="match status" value="1"/>
</dbReference>
<keyword evidence="2" id="KW-0044">Antibiotic</keyword>
<accession>A0A1W0WWW9</accession>
<dbReference type="GO" id="GO:0042742">
    <property type="term" value="P:defense response to bacterium"/>
    <property type="evidence" value="ECO:0007669"/>
    <property type="project" value="UniProtKB-KW"/>
</dbReference>
<evidence type="ECO:0000313" key="4">
    <source>
        <dbReference type="EMBL" id="OQV19709.1"/>
    </source>
</evidence>
<dbReference type="Proteomes" id="UP000192578">
    <property type="component" value="Unassembled WGS sequence"/>
</dbReference>
<protein>
    <submittedName>
        <fullName evidence="4">Uncharacterized protein</fullName>
    </submittedName>
</protein>
<reference evidence="5" key="1">
    <citation type="submission" date="2017-01" db="EMBL/GenBank/DDBJ databases">
        <title>Comparative genomics of anhydrobiosis in the tardigrade Hypsibius dujardini.</title>
        <authorList>
            <person name="Yoshida Y."/>
            <person name="Koutsovoulos G."/>
            <person name="Laetsch D."/>
            <person name="Stevens L."/>
            <person name="Kumar S."/>
            <person name="Horikawa D."/>
            <person name="Ishino K."/>
            <person name="Komine S."/>
            <person name="Tomita M."/>
            <person name="Blaxter M."/>
            <person name="Arakawa K."/>
        </authorList>
    </citation>
    <scope>NUCLEOTIDE SEQUENCE [LARGE SCALE GENOMIC DNA]</scope>
    <source>
        <strain evidence="5">Z151</strain>
    </source>
</reference>
<feature type="signal peptide" evidence="3">
    <location>
        <begin position="1"/>
        <end position="19"/>
    </location>
</feature>
<dbReference type="AlphaFoldDB" id="A0A1W0WWW9"/>
<proteinExistence type="predicted"/>
<organism evidence="4 5">
    <name type="scientific">Hypsibius exemplaris</name>
    <name type="common">Freshwater tardigrade</name>
    <dbReference type="NCBI Taxonomy" id="2072580"/>
    <lineage>
        <taxon>Eukaryota</taxon>
        <taxon>Metazoa</taxon>
        <taxon>Ecdysozoa</taxon>
        <taxon>Tardigrada</taxon>
        <taxon>Eutardigrada</taxon>
        <taxon>Parachela</taxon>
        <taxon>Hypsibioidea</taxon>
        <taxon>Hypsibiidae</taxon>
        <taxon>Hypsibius</taxon>
    </lineage>
</organism>
<evidence type="ECO:0000313" key="5">
    <source>
        <dbReference type="Proteomes" id="UP000192578"/>
    </source>
</evidence>
<dbReference type="Gene3D" id="3.30.160.320">
    <property type="match status" value="1"/>
</dbReference>
<keyword evidence="1" id="KW-0929">Antimicrobial</keyword>
<sequence>MQILSVVALTLTLFAVGFTQQLPQEENERTVVQKLASEIDLTNSQVEEVRDTGFVEVVIAAVIERITDFIVQLIGTGWRDTNICGTTCQIKYQTQICRWQLTYKTHIRCSGISDHKANCFKNKRNSVREATARTVRSLIAAGKTCTQG</sequence>
<dbReference type="InterPro" id="IPR024509">
    <property type="entry name" value="Anti-LPS_factor/Scygonadin"/>
</dbReference>
<evidence type="ECO:0000256" key="2">
    <source>
        <dbReference type="ARBA" id="ARBA00023022"/>
    </source>
</evidence>
<evidence type="ECO:0000256" key="3">
    <source>
        <dbReference type="SAM" id="SignalP"/>
    </source>
</evidence>
<comment type="caution">
    <text evidence="4">The sequence shown here is derived from an EMBL/GenBank/DDBJ whole genome shotgun (WGS) entry which is preliminary data.</text>
</comment>
<dbReference type="InterPro" id="IPR038539">
    <property type="entry name" value="Anti-LPS_factor/Scygonadin_sf"/>
</dbReference>
<keyword evidence="5" id="KW-1185">Reference proteome</keyword>
<evidence type="ECO:0000256" key="1">
    <source>
        <dbReference type="ARBA" id="ARBA00022529"/>
    </source>
</evidence>
<gene>
    <name evidence="4" type="ORF">BV898_06250</name>
</gene>
<dbReference type="EMBL" id="MTYJ01000036">
    <property type="protein sequence ID" value="OQV19709.1"/>
    <property type="molecule type" value="Genomic_DNA"/>
</dbReference>
<feature type="chain" id="PRO_5012574090" evidence="3">
    <location>
        <begin position="20"/>
        <end position="148"/>
    </location>
</feature>
<name>A0A1W0WWW9_HYPEX</name>